<dbReference type="InterPro" id="IPR008541">
    <property type="entry name" value="InvE_AD"/>
</dbReference>
<dbReference type="InterPro" id="IPR013783">
    <property type="entry name" value="Ig-like_fold"/>
</dbReference>
<feature type="domain" description="Big-1" evidence="2">
    <location>
        <begin position="594"/>
        <end position="684"/>
    </location>
</feature>
<dbReference type="InterPro" id="IPR008964">
    <property type="entry name" value="Invasin/intimin_cell_adhesion"/>
</dbReference>
<dbReference type="InterPro" id="IPR038177">
    <property type="entry name" value="IAT_beta_sf"/>
</dbReference>
<dbReference type="PANTHER" id="PTHR39576">
    <property type="entry name" value="ATTACHING AND EFFACING PROTEIN HOMOLOG-RELATED-RELATED"/>
    <property type="match status" value="1"/>
</dbReference>
<evidence type="ECO:0000313" key="3">
    <source>
        <dbReference type="EMBL" id="TCL05654.1"/>
    </source>
</evidence>
<dbReference type="AlphaFoldDB" id="A0A4R1NDL5"/>
<feature type="domain" description="Big-1" evidence="2">
    <location>
        <begin position="696"/>
        <end position="785"/>
    </location>
</feature>
<keyword evidence="4" id="KW-1185">Reference proteome</keyword>
<dbReference type="InterPro" id="IPR015217">
    <property type="entry name" value="Invasin_dom_3"/>
</dbReference>
<dbReference type="EMBL" id="SJOI01000001">
    <property type="protein sequence ID" value="TCL05654.1"/>
    <property type="molecule type" value="Genomic_DNA"/>
</dbReference>
<dbReference type="Proteomes" id="UP000294555">
    <property type="component" value="Unassembled WGS sequence"/>
</dbReference>
<dbReference type="OrthoDB" id="8320584at2"/>
<dbReference type="GO" id="GO:0007155">
    <property type="term" value="P:cell adhesion"/>
    <property type="evidence" value="ECO:0007669"/>
    <property type="project" value="InterPro"/>
</dbReference>
<dbReference type="InterPro" id="IPR008542">
    <property type="entry name" value="BIg21"/>
</dbReference>
<dbReference type="Pfam" id="PF11924">
    <property type="entry name" value="IAT_beta"/>
    <property type="match status" value="1"/>
</dbReference>
<dbReference type="SUPFAM" id="SSF49373">
    <property type="entry name" value="Invasin/intimin cell-adhesion fragments"/>
    <property type="match status" value="5"/>
</dbReference>
<evidence type="ECO:0000313" key="4">
    <source>
        <dbReference type="Proteomes" id="UP000294555"/>
    </source>
</evidence>
<gene>
    <name evidence="3" type="ORF">EZJ58_3863</name>
</gene>
<organism evidence="3 4">
    <name type="scientific">Sodalis ligni</name>
    <dbReference type="NCBI Taxonomy" id="2697027"/>
    <lineage>
        <taxon>Bacteria</taxon>
        <taxon>Pseudomonadati</taxon>
        <taxon>Pseudomonadota</taxon>
        <taxon>Gammaproteobacteria</taxon>
        <taxon>Enterobacterales</taxon>
        <taxon>Bruguierivoracaceae</taxon>
        <taxon>Sodalis</taxon>
    </lineage>
</organism>
<sequence length="1235" mass="130730">MPGKPPYSSSDNNTGSCRSFASSRQDFPLWRPVAWAIIAAQVMLPLGVAFAPAGAASIAASVEKPAKNVLLNDDDSSTAQESIENKIAGGAMSAGHLLSAQQSDKAALGMARSALAGGAGQYAKDWFDQFGTVRLQLNLNERFKLDNSALDLLVPLYENQDAMVFSQWGIRNKDHRNTGNIGGGVRTFHGDWMYGLNTFYDNDFTGKNRRAGIGAEAWTHYLKLSANSYFRLSNWRQSRDFEDYNERPANGYDLRAEAFLPSHPQLGGKLMYESYRGDEVALFGKNNRQRDPYAFTLGLNYTPFPLLTLGGEHRQGKSGQQDSRINLQINYRLGDSWLAQVDPSAVAAGRTLSGSRYDLVERNNHIVLDYQKQEVIRLLMPEQLNGNSGQQLIITAQVTATHALDRVEWNATELIAAGGSITQSAPNILSVTLPPYLPAGATNRYTIGATAHDKKGNVSNPAYTRLTVSGQGISLASTPTTAMPDRLPADGISTSLLSITLRDETLQPVSGMADALTMDITFETGDGEPFAAASAGVSGAAPAAGAISETAVGVYSATLTAGSHPGRAVITPMIHGQALKPINVSLQSVGLDRSLSRLDISSDSILADGAEQATVVFSAKDGSGNDLTGLGPRLVFDMTPLEGAVLTDISEDNGSYSSSLKGTQPGEVTITPVLDGVKMVALAKTVRLRDALAYEGHSDFSVGEDTLTVGDVSTMLSFTAKNESGEPVKGLAERLAFIAAPSAGISISDIVETDGNYTARLSGIVAGRVEVAPSIDGRQLSGLVKTVTLTAGPFSELHSAFSISGDQLKANDEDSVELKLIPRDEHSNITQTVGNIDFHPSALTGFRQENARFDDQGAYVARLFGTVPGNYTITPSVGGHQIAGLSQPLTLLALAVDATESVFDIDKDTLTADYTETATLTFSAKDTNGRAVTGLGARLVFSASPEDGVSISAHSESDGTYTAVVRGTKPGLVRLAPSVDGVEFSTRVKELNFTPGSIDLKITVDKEEAKAGEQIMLTVKTMLEDGSPAGDVIVDIHSIGAVNRQNRSESATLLIDGAQKYEGSVTATGQISIPITDPTGKGVKTTIEVTARNGKTVTKDVIFTVATSPDVSAANYYGHMAESIDGIARPRLAAEITGGGSEMFNNEDWGTASYPAAKALCSLPTIEKLSDAYDVIKASGWPLLSEASTHGFMWSSSETAMMGAAIGVYALSTSNGSRLHTPQLDGSTGLVMCVH</sequence>
<protein>
    <submittedName>
        <fullName evidence="3">Invasin-like protein</fullName>
    </submittedName>
</protein>
<feature type="domain" description="Big-1" evidence="2">
    <location>
        <begin position="797"/>
        <end position="887"/>
    </location>
</feature>
<dbReference type="Gene3D" id="2.40.160.160">
    <property type="entry name" value="Inverse autotransporter, beta-domain"/>
    <property type="match status" value="1"/>
</dbReference>
<comment type="caution">
    <text evidence="3">The sequence shown here is derived from an EMBL/GenBank/DDBJ whole genome shotgun (WGS) entry which is preliminary data.</text>
</comment>
<proteinExistence type="inferred from homology"/>
<dbReference type="InterPro" id="IPR024519">
    <property type="entry name" value="IAT_beta"/>
</dbReference>
<dbReference type="Pfam" id="PF05688">
    <property type="entry name" value="BIg21"/>
    <property type="match status" value="1"/>
</dbReference>
<name>A0A4R1NDL5_9GAMM</name>
<dbReference type="PRINTS" id="PR01369">
    <property type="entry name" value="INTIMIN"/>
</dbReference>
<evidence type="ECO:0000256" key="1">
    <source>
        <dbReference type="ARBA" id="ARBA00010116"/>
    </source>
</evidence>
<reference evidence="3 4" key="1">
    <citation type="submission" date="2019-02" db="EMBL/GenBank/DDBJ databases">
        <title>Investigation of anaerobic lignin degradation for improved lignocellulosic biofuels.</title>
        <authorList>
            <person name="Deangelis K."/>
        </authorList>
    </citation>
    <scope>NUCLEOTIDE SEQUENCE [LARGE SCALE GENOMIC DNA]</scope>
    <source>
        <strain evidence="3 4">159R</strain>
    </source>
</reference>
<dbReference type="InterPro" id="IPR003535">
    <property type="entry name" value="Intimin/invasin_bac"/>
</dbReference>
<comment type="similarity">
    <text evidence="1">Belongs to the intimin/invasin family.</text>
</comment>
<dbReference type="Pfam" id="PF09134">
    <property type="entry name" value="Invasin_D3"/>
    <property type="match status" value="3"/>
</dbReference>
<dbReference type="SMART" id="SM00634">
    <property type="entry name" value="BID_1"/>
    <property type="match status" value="4"/>
</dbReference>
<feature type="domain" description="Big-1" evidence="2">
    <location>
        <begin position="899"/>
        <end position="989"/>
    </location>
</feature>
<dbReference type="Pfam" id="PF05689">
    <property type="entry name" value="InvE_AD"/>
    <property type="match status" value="1"/>
</dbReference>
<accession>A0A4R1NDL5</accession>
<dbReference type="GO" id="GO:0009279">
    <property type="term" value="C:cell outer membrane"/>
    <property type="evidence" value="ECO:0007669"/>
    <property type="project" value="TreeGrafter"/>
</dbReference>
<dbReference type="Gene3D" id="2.60.40.10">
    <property type="entry name" value="Immunoglobulins"/>
    <property type="match status" value="5"/>
</dbReference>
<dbReference type="PANTHER" id="PTHR39576:SF2">
    <property type="entry name" value="ATTACHING AND EFFACING PROTEIN HOMOLOG-RELATED"/>
    <property type="match status" value="1"/>
</dbReference>
<dbReference type="InterPro" id="IPR051715">
    <property type="entry name" value="Intimin-Invasin_domain"/>
</dbReference>
<dbReference type="InterPro" id="IPR003344">
    <property type="entry name" value="Big_1_dom"/>
</dbReference>
<dbReference type="FunFam" id="2.40.160.160:FF:000001">
    <property type="entry name" value="Intimin-like inverse autotransporter SinH"/>
    <property type="match status" value="1"/>
</dbReference>
<evidence type="ECO:0000259" key="2">
    <source>
        <dbReference type="SMART" id="SM00634"/>
    </source>
</evidence>